<evidence type="ECO:0000313" key="3">
    <source>
        <dbReference type="Proteomes" id="UP000175616"/>
    </source>
</evidence>
<evidence type="ECO:0000256" key="1">
    <source>
        <dbReference type="SAM" id="Phobius"/>
    </source>
</evidence>
<organism evidence="2 3">
    <name type="scientific">Acidithiobacillus caldus</name>
    <dbReference type="NCBI Taxonomy" id="33059"/>
    <lineage>
        <taxon>Bacteria</taxon>
        <taxon>Pseudomonadati</taxon>
        <taxon>Pseudomonadota</taxon>
        <taxon>Acidithiobacillia</taxon>
        <taxon>Acidithiobacillales</taxon>
        <taxon>Acidithiobacillaceae</taxon>
        <taxon>Acidithiobacillus</taxon>
    </lineage>
</organism>
<keyword evidence="1" id="KW-0472">Membrane</keyword>
<keyword evidence="1" id="KW-0812">Transmembrane</keyword>
<evidence type="ECO:0000313" key="2">
    <source>
        <dbReference type="EMBL" id="OFC29877.1"/>
    </source>
</evidence>
<feature type="transmembrane region" description="Helical" evidence="1">
    <location>
        <begin position="6"/>
        <end position="27"/>
    </location>
</feature>
<accession>A0A1E7YK12</accession>
<name>A0A1E7YK12_9PROT</name>
<dbReference type="Proteomes" id="UP000175616">
    <property type="component" value="Unassembled WGS sequence"/>
</dbReference>
<sequence length="61" mass="7095">MIERTNYLATALIHLYLGGLLASFVILPERINPRKRQFTNRQINIAASRLWEQGWIGNRLS</sequence>
<dbReference type="EMBL" id="LZYE01000355">
    <property type="protein sequence ID" value="OFC29877.1"/>
    <property type="molecule type" value="Genomic_DNA"/>
</dbReference>
<protein>
    <submittedName>
        <fullName evidence="2">Uncharacterized protein</fullName>
    </submittedName>
</protein>
<reference evidence="2 3" key="1">
    <citation type="submission" date="2016-06" db="EMBL/GenBank/DDBJ databases">
        <title>Gene turnover analysis identifies the evolutionary adaptation of the extremophile Acidithiobacillus caldus.</title>
        <authorList>
            <person name="Zhang X."/>
        </authorList>
    </citation>
    <scope>NUCLEOTIDE SEQUENCE [LARGE SCALE GENOMIC DNA]</scope>
    <source>
        <strain evidence="2 3">DX</strain>
    </source>
</reference>
<proteinExistence type="predicted"/>
<dbReference type="AlphaFoldDB" id="A0A1E7YK12"/>
<dbReference type="RefSeq" id="WP_070113938.1">
    <property type="nucleotide sequence ID" value="NZ_CP133598.1"/>
</dbReference>
<gene>
    <name evidence="2" type="ORF">BAE27_12890</name>
</gene>
<keyword evidence="1" id="KW-1133">Transmembrane helix</keyword>
<comment type="caution">
    <text evidence="2">The sequence shown here is derived from an EMBL/GenBank/DDBJ whole genome shotgun (WGS) entry which is preliminary data.</text>
</comment>